<keyword evidence="1" id="KW-1133">Transmembrane helix</keyword>
<dbReference type="InterPro" id="IPR024529">
    <property type="entry name" value="ECF_trnsprt_substrate-spec"/>
</dbReference>
<keyword evidence="1" id="KW-0472">Membrane</keyword>
<dbReference type="InterPro" id="IPR000160">
    <property type="entry name" value="GGDEF_dom"/>
</dbReference>
<dbReference type="Pfam" id="PF00990">
    <property type="entry name" value="GGDEF"/>
    <property type="match status" value="1"/>
</dbReference>
<reference evidence="3" key="1">
    <citation type="journal article" date="2021" name="PeerJ">
        <title>Extensive microbial diversity within the chicken gut microbiome revealed by metagenomics and culture.</title>
        <authorList>
            <person name="Gilroy R."/>
            <person name="Ravi A."/>
            <person name="Getino M."/>
            <person name="Pursley I."/>
            <person name="Horton D.L."/>
            <person name="Alikhan N.F."/>
            <person name="Baker D."/>
            <person name="Gharbi K."/>
            <person name="Hall N."/>
            <person name="Watson M."/>
            <person name="Adriaenssens E.M."/>
            <person name="Foster-Nyarko E."/>
            <person name="Jarju S."/>
            <person name="Secka A."/>
            <person name="Antonio M."/>
            <person name="Oren A."/>
            <person name="Chaudhuri R.R."/>
            <person name="La Ragione R."/>
            <person name="Hildebrand F."/>
            <person name="Pallen M.J."/>
        </authorList>
    </citation>
    <scope>NUCLEOTIDE SEQUENCE</scope>
    <source>
        <strain evidence="3">ChiHjej8B7-25341</strain>
    </source>
</reference>
<evidence type="ECO:0000313" key="4">
    <source>
        <dbReference type="Proteomes" id="UP000823851"/>
    </source>
</evidence>
<feature type="transmembrane region" description="Helical" evidence="1">
    <location>
        <begin position="219"/>
        <end position="240"/>
    </location>
</feature>
<dbReference type="Gene3D" id="1.10.1760.20">
    <property type="match status" value="1"/>
</dbReference>
<evidence type="ECO:0000259" key="2">
    <source>
        <dbReference type="PROSITE" id="PS50887"/>
    </source>
</evidence>
<dbReference type="InterPro" id="IPR029787">
    <property type="entry name" value="Nucleotide_cyclase"/>
</dbReference>
<dbReference type="GO" id="GO:0043709">
    <property type="term" value="P:cell adhesion involved in single-species biofilm formation"/>
    <property type="evidence" value="ECO:0007669"/>
    <property type="project" value="TreeGrafter"/>
</dbReference>
<dbReference type="Pfam" id="PF12822">
    <property type="entry name" value="ECF_trnsprt"/>
    <property type="match status" value="1"/>
</dbReference>
<name>A0A9D2QYQ9_9FIRM</name>
<feature type="transmembrane region" description="Helical" evidence="1">
    <location>
        <begin position="127"/>
        <end position="152"/>
    </location>
</feature>
<dbReference type="Gene3D" id="3.30.70.270">
    <property type="match status" value="1"/>
</dbReference>
<dbReference type="CDD" id="cd01949">
    <property type="entry name" value="GGDEF"/>
    <property type="match status" value="1"/>
</dbReference>
<dbReference type="InterPro" id="IPR043128">
    <property type="entry name" value="Rev_trsase/Diguanyl_cyclase"/>
</dbReference>
<feature type="transmembrane region" description="Helical" evidence="1">
    <location>
        <begin position="39"/>
        <end position="57"/>
    </location>
</feature>
<dbReference type="SMART" id="SM00267">
    <property type="entry name" value="GGDEF"/>
    <property type="match status" value="1"/>
</dbReference>
<keyword evidence="3" id="KW-0808">Transferase</keyword>
<dbReference type="PANTHER" id="PTHR45138:SF24">
    <property type="entry name" value="DIGUANYLATE CYCLASE DGCC-RELATED"/>
    <property type="match status" value="1"/>
</dbReference>
<comment type="caution">
    <text evidence="3">The sequence shown here is derived from an EMBL/GenBank/DDBJ whole genome shotgun (WGS) entry which is preliminary data.</text>
</comment>
<dbReference type="Proteomes" id="UP000823851">
    <property type="component" value="Unassembled WGS sequence"/>
</dbReference>
<dbReference type="GO" id="GO:1902201">
    <property type="term" value="P:negative regulation of bacterial-type flagellum-dependent cell motility"/>
    <property type="evidence" value="ECO:0007669"/>
    <property type="project" value="TreeGrafter"/>
</dbReference>
<dbReference type="InterPro" id="IPR050469">
    <property type="entry name" value="Diguanylate_Cyclase"/>
</dbReference>
<evidence type="ECO:0000256" key="1">
    <source>
        <dbReference type="SAM" id="Phobius"/>
    </source>
</evidence>
<dbReference type="PANTHER" id="PTHR45138">
    <property type="entry name" value="REGULATORY COMPONENTS OF SENSORY TRANSDUCTION SYSTEM"/>
    <property type="match status" value="1"/>
</dbReference>
<protein>
    <submittedName>
        <fullName evidence="3">Diguanylate cyclase</fullName>
        <ecNumber evidence="3">2.7.7.65</ecNumber>
    </submittedName>
</protein>
<dbReference type="PROSITE" id="PS50887">
    <property type="entry name" value="GGDEF"/>
    <property type="match status" value="1"/>
</dbReference>
<feature type="transmembrane region" description="Helical" evidence="1">
    <location>
        <begin position="64"/>
        <end position="87"/>
    </location>
</feature>
<keyword evidence="3" id="KW-0548">Nucleotidyltransferase</keyword>
<dbReference type="AlphaFoldDB" id="A0A9D2QYQ9"/>
<dbReference type="GO" id="GO:0022857">
    <property type="term" value="F:transmembrane transporter activity"/>
    <property type="evidence" value="ECO:0007669"/>
    <property type="project" value="InterPro"/>
</dbReference>
<feature type="domain" description="GGDEF" evidence="2">
    <location>
        <begin position="331"/>
        <end position="460"/>
    </location>
</feature>
<feature type="transmembrane region" description="Helical" evidence="1">
    <location>
        <begin position="99"/>
        <end position="120"/>
    </location>
</feature>
<organism evidence="3 4">
    <name type="scientific">Candidatus Eisenbergiella stercorigallinarum</name>
    <dbReference type="NCBI Taxonomy" id="2838557"/>
    <lineage>
        <taxon>Bacteria</taxon>
        <taxon>Bacillati</taxon>
        <taxon>Bacillota</taxon>
        <taxon>Clostridia</taxon>
        <taxon>Lachnospirales</taxon>
        <taxon>Lachnospiraceae</taxon>
        <taxon>Eisenbergiella</taxon>
    </lineage>
</organism>
<accession>A0A9D2QYQ9</accession>
<dbReference type="GO" id="GO:0005886">
    <property type="term" value="C:plasma membrane"/>
    <property type="evidence" value="ECO:0007669"/>
    <property type="project" value="TreeGrafter"/>
</dbReference>
<feature type="transmembrane region" description="Helical" evidence="1">
    <location>
        <begin position="268"/>
        <end position="288"/>
    </location>
</feature>
<dbReference type="GO" id="GO:0052621">
    <property type="term" value="F:diguanylate cyclase activity"/>
    <property type="evidence" value="ECO:0007669"/>
    <property type="project" value="UniProtKB-EC"/>
</dbReference>
<keyword evidence="1" id="KW-0812">Transmembrane</keyword>
<dbReference type="FunFam" id="3.30.70.270:FF:000001">
    <property type="entry name" value="Diguanylate cyclase domain protein"/>
    <property type="match status" value="1"/>
</dbReference>
<evidence type="ECO:0000313" key="3">
    <source>
        <dbReference type="EMBL" id="HJD30860.1"/>
    </source>
</evidence>
<feature type="transmembrane region" description="Helical" evidence="1">
    <location>
        <begin position="172"/>
        <end position="190"/>
    </location>
</feature>
<dbReference type="NCBIfam" id="TIGR00254">
    <property type="entry name" value="GGDEF"/>
    <property type="match status" value="1"/>
</dbReference>
<gene>
    <name evidence="3" type="ORF">H9912_02855</name>
</gene>
<dbReference type="EC" id="2.7.7.65" evidence="3"/>
<dbReference type="EMBL" id="DWUW01000081">
    <property type="protein sequence ID" value="HJD30860.1"/>
    <property type="molecule type" value="Genomic_DNA"/>
</dbReference>
<proteinExistence type="predicted"/>
<sequence>MGKREEKDTENNKYLFWGLIAIELFMSFSFLGYVHIEPISLTFVYIPVLAAGCILGAKEGAAIGAVFGLASMWKASAFYVAAGDAAFSPAMSGKPVESLILSVGTRALFGFLAGLLYQAAKKGKHPLAGVVAVSSLGRTLHTVLVYSCMGLFFPEAGFDITSTLDDLMRWDFIPFLLIVDGIIALCYCFTRSGSLRQFFFHIRLMDEANSLILHSRKGMTALVSLLGLVLLASFSVAFYFTNRIGSVMSRHGVELSQQASYDVLHLQIQFLLGMIALAIMVIIGILLYQKNFSYLYYQARLDGLTGLMGRNQFFQNGEQLLASMKWEEPGKAGCFIILDVDHFKQINDKYGHPEGDRILKRIAESLQKVFEGRGILGRLGGDEFVIFVHKPVTAKEAESLLNELRQDVKRIRIQDREVTCSVGVIPAEPGYSIDELYRSADRLLYEAKKKGKDQFVFGYRFRDQDERRKGSDPQGGKAGQ</sequence>
<feature type="transmembrane region" description="Helical" evidence="1">
    <location>
        <begin position="14"/>
        <end position="33"/>
    </location>
</feature>
<reference evidence="3" key="2">
    <citation type="submission" date="2021-04" db="EMBL/GenBank/DDBJ databases">
        <authorList>
            <person name="Gilroy R."/>
        </authorList>
    </citation>
    <scope>NUCLEOTIDE SEQUENCE</scope>
    <source>
        <strain evidence="3">ChiHjej8B7-25341</strain>
    </source>
</reference>
<dbReference type="SUPFAM" id="SSF55073">
    <property type="entry name" value="Nucleotide cyclase"/>
    <property type="match status" value="1"/>
</dbReference>